<protein>
    <submittedName>
        <fullName evidence="1">Uncharacterized protein</fullName>
    </submittedName>
</protein>
<dbReference type="EMBL" id="JAIWYP010000011">
    <property type="protein sequence ID" value="KAH3737298.1"/>
    <property type="molecule type" value="Genomic_DNA"/>
</dbReference>
<evidence type="ECO:0000313" key="1">
    <source>
        <dbReference type="EMBL" id="KAH3737298.1"/>
    </source>
</evidence>
<keyword evidence="2" id="KW-1185">Reference proteome</keyword>
<name>A0A9D4D4U7_DREPO</name>
<comment type="caution">
    <text evidence="1">The sequence shown here is derived from an EMBL/GenBank/DDBJ whole genome shotgun (WGS) entry which is preliminary data.</text>
</comment>
<dbReference type="AlphaFoldDB" id="A0A9D4D4U7"/>
<reference evidence="1" key="2">
    <citation type="submission" date="2020-11" db="EMBL/GenBank/DDBJ databases">
        <authorList>
            <person name="McCartney M.A."/>
            <person name="Auch B."/>
            <person name="Kono T."/>
            <person name="Mallez S."/>
            <person name="Becker A."/>
            <person name="Gohl D.M."/>
            <person name="Silverstein K.A.T."/>
            <person name="Koren S."/>
            <person name="Bechman K.B."/>
            <person name="Herman A."/>
            <person name="Abrahante J.E."/>
            <person name="Garbe J."/>
        </authorList>
    </citation>
    <scope>NUCLEOTIDE SEQUENCE</scope>
    <source>
        <strain evidence="1">Duluth1</strain>
        <tissue evidence="1">Whole animal</tissue>
    </source>
</reference>
<reference evidence="1" key="1">
    <citation type="journal article" date="2019" name="bioRxiv">
        <title>The Genome of the Zebra Mussel, Dreissena polymorpha: A Resource for Invasive Species Research.</title>
        <authorList>
            <person name="McCartney M.A."/>
            <person name="Auch B."/>
            <person name="Kono T."/>
            <person name="Mallez S."/>
            <person name="Zhang Y."/>
            <person name="Obille A."/>
            <person name="Becker A."/>
            <person name="Abrahante J.E."/>
            <person name="Garbe J."/>
            <person name="Badalamenti J.P."/>
            <person name="Herman A."/>
            <person name="Mangelson H."/>
            <person name="Liachko I."/>
            <person name="Sullivan S."/>
            <person name="Sone E.D."/>
            <person name="Koren S."/>
            <person name="Silverstein K.A.T."/>
            <person name="Beckman K.B."/>
            <person name="Gohl D.M."/>
        </authorList>
    </citation>
    <scope>NUCLEOTIDE SEQUENCE</scope>
    <source>
        <strain evidence="1">Duluth1</strain>
        <tissue evidence="1">Whole animal</tissue>
    </source>
</reference>
<accession>A0A9D4D4U7</accession>
<proteinExistence type="predicted"/>
<dbReference type="Proteomes" id="UP000828390">
    <property type="component" value="Unassembled WGS sequence"/>
</dbReference>
<evidence type="ECO:0000313" key="2">
    <source>
        <dbReference type="Proteomes" id="UP000828390"/>
    </source>
</evidence>
<gene>
    <name evidence="1" type="ORF">DPMN_043881</name>
</gene>
<sequence>MKHATLPEISARMDTWRMSCFRLGAAYANAPIMTTSAATFAKPQSAYVATISE</sequence>
<organism evidence="1 2">
    <name type="scientific">Dreissena polymorpha</name>
    <name type="common">Zebra mussel</name>
    <name type="synonym">Mytilus polymorpha</name>
    <dbReference type="NCBI Taxonomy" id="45954"/>
    <lineage>
        <taxon>Eukaryota</taxon>
        <taxon>Metazoa</taxon>
        <taxon>Spiralia</taxon>
        <taxon>Lophotrochozoa</taxon>
        <taxon>Mollusca</taxon>
        <taxon>Bivalvia</taxon>
        <taxon>Autobranchia</taxon>
        <taxon>Heteroconchia</taxon>
        <taxon>Euheterodonta</taxon>
        <taxon>Imparidentia</taxon>
        <taxon>Neoheterodontei</taxon>
        <taxon>Myida</taxon>
        <taxon>Dreissenoidea</taxon>
        <taxon>Dreissenidae</taxon>
        <taxon>Dreissena</taxon>
    </lineage>
</organism>